<dbReference type="EMBL" id="JAGPXD010000002">
    <property type="protein sequence ID" value="KAH7367986.1"/>
    <property type="molecule type" value="Genomic_DNA"/>
</dbReference>
<comment type="caution">
    <text evidence="1">The sequence shown here is derived from an EMBL/GenBank/DDBJ whole genome shotgun (WGS) entry which is preliminary data.</text>
</comment>
<dbReference type="SUPFAM" id="SSF51430">
    <property type="entry name" value="NAD(P)-linked oxidoreductase"/>
    <property type="match status" value="1"/>
</dbReference>
<sequence length="100" mass="11433">MTDCPKVRHARTPIRNTWEAFEELRNAGLVKNIGIHVSMLQIGQLMAWQCSRKERMSENLDVVGFDLEEEELKDIVAVDMGLHFNDPGVYLPGQPLRLLT</sequence>
<organism evidence="1 2">
    <name type="scientific">Plectosphaerella cucumerina</name>
    <dbReference type="NCBI Taxonomy" id="40658"/>
    <lineage>
        <taxon>Eukaryota</taxon>
        <taxon>Fungi</taxon>
        <taxon>Dikarya</taxon>
        <taxon>Ascomycota</taxon>
        <taxon>Pezizomycotina</taxon>
        <taxon>Sordariomycetes</taxon>
        <taxon>Hypocreomycetidae</taxon>
        <taxon>Glomerellales</taxon>
        <taxon>Plectosphaerellaceae</taxon>
        <taxon>Plectosphaerella</taxon>
    </lineage>
</organism>
<name>A0A8K0TJM9_9PEZI</name>
<gene>
    <name evidence="1" type="ORF">B0T11DRAFT_326211</name>
</gene>
<dbReference type="AlphaFoldDB" id="A0A8K0TJM9"/>
<keyword evidence="2" id="KW-1185">Reference proteome</keyword>
<reference evidence="1" key="1">
    <citation type="journal article" date="2021" name="Nat. Commun.">
        <title>Genetic determinants of endophytism in the Arabidopsis root mycobiome.</title>
        <authorList>
            <person name="Mesny F."/>
            <person name="Miyauchi S."/>
            <person name="Thiergart T."/>
            <person name="Pickel B."/>
            <person name="Atanasova L."/>
            <person name="Karlsson M."/>
            <person name="Huettel B."/>
            <person name="Barry K.W."/>
            <person name="Haridas S."/>
            <person name="Chen C."/>
            <person name="Bauer D."/>
            <person name="Andreopoulos W."/>
            <person name="Pangilinan J."/>
            <person name="LaButti K."/>
            <person name="Riley R."/>
            <person name="Lipzen A."/>
            <person name="Clum A."/>
            <person name="Drula E."/>
            <person name="Henrissat B."/>
            <person name="Kohler A."/>
            <person name="Grigoriev I.V."/>
            <person name="Martin F.M."/>
            <person name="Hacquard S."/>
        </authorList>
    </citation>
    <scope>NUCLEOTIDE SEQUENCE</scope>
    <source>
        <strain evidence="1">MPI-CAGE-AT-0016</strain>
    </source>
</reference>
<proteinExistence type="predicted"/>
<dbReference type="Proteomes" id="UP000813385">
    <property type="component" value="Unassembled WGS sequence"/>
</dbReference>
<evidence type="ECO:0000313" key="2">
    <source>
        <dbReference type="Proteomes" id="UP000813385"/>
    </source>
</evidence>
<accession>A0A8K0TJM9</accession>
<dbReference type="InterPro" id="IPR036812">
    <property type="entry name" value="NAD(P)_OxRdtase_dom_sf"/>
</dbReference>
<evidence type="ECO:0008006" key="3">
    <source>
        <dbReference type="Google" id="ProtNLM"/>
    </source>
</evidence>
<protein>
    <recommendedName>
        <fullName evidence="3">NADP-dependent oxidoreductase domain-containing protein</fullName>
    </recommendedName>
</protein>
<evidence type="ECO:0000313" key="1">
    <source>
        <dbReference type="EMBL" id="KAH7367986.1"/>
    </source>
</evidence>